<feature type="non-terminal residue" evidence="2">
    <location>
        <position position="1"/>
    </location>
</feature>
<comment type="caution">
    <text evidence="2">The sequence shown here is derived from an EMBL/GenBank/DDBJ whole genome shotgun (WGS) entry which is preliminary data.</text>
</comment>
<sequence>IINLLNKLLRNFLDFFVSYGLELGKQSPKTEFEELTNKLRELEKDLASEGKGKEATIKWK</sequence>
<evidence type="ECO:0000313" key="2">
    <source>
        <dbReference type="EMBL" id="GAH77608.1"/>
    </source>
</evidence>
<evidence type="ECO:0000256" key="1">
    <source>
        <dbReference type="SAM" id="Coils"/>
    </source>
</evidence>
<protein>
    <submittedName>
        <fullName evidence="2">Uncharacterized protein</fullName>
    </submittedName>
</protein>
<name>X1K698_9ZZZZ</name>
<dbReference type="AlphaFoldDB" id="X1K698"/>
<accession>X1K698</accession>
<proteinExistence type="predicted"/>
<reference evidence="2" key="1">
    <citation type="journal article" date="2014" name="Front. Microbiol.">
        <title>High frequency of phylogenetically diverse reductive dehalogenase-homologous genes in deep subseafloor sedimentary metagenomes.</title>
        <authorList>
            <person name="Kawai M."/>
            <person name="Futagami T."/>
            <person name="Toyoda A."/>
            <person name="Takaki Y."/>
            <person name="Nishi S."/>
            <person name="Hori S."/>
            <person name="Arai W."/>
            <person name="Tsubouchi T."/>
            <person name="Morono Y."/>
            <person name="Uchiyama I."/>
            <person name="Ito T."/>
            <person name="Fujiyama A."/>
            <person name="Inagaki F."/>
            <person name="Takami H."/>
        </authorList>
    </citation>
    <scope>NUCLEOTIDE SEQUENCE</scope>
    <source>
        <strain evidence="2">Expedition CK06-06</strain>
    </source>
</reference>
<dbReference type="EMBL" id="BARU01044401">
    <property type="protein sequence ID" value="GAH77608.1"/>
    <property type="molecule type" value="Genomic_DNA"/>
</dbReference>
<feature type="coiled-coil region" evidence="1">
    <location>
        <begin position="25"/>
        <end position="52"/>
    </location>
</feature>
<organism evidence="2">
    <name type="scientific">marine sediment metagenome</name>
    <dbReference type="NCBI Taxonomy" id="412755"/>
    <lineage>
        <taxon>unclassified sequences</taxon>
        <taxon>metagenomes</taxon>
        <taxon>ecological metagenomes</taxon>
    </lineage>
</organism>
<gene>
    <name evidence="2" type="ORF">S03H2_67725</name>
</gene>
<keyword evidence="1" id="KW-0175">Coiled coil</keyword>